<evidence type="ECO:0000313" key="1">
    <source>
        <dbReference type="EMBL" id="RJT14542.1"/>
    </source>
</evidence>
<evidence type="ECO:0000313" key="2">
    <source>
        <dbReference type="EMBL" id="RJT27384.1"/>
    </source>
</evidence>
<dbReference type="Proteomes" id="UP000272706">
    <property type="component" value="Unassembled WGS sequence"/>
</dbReference>
<gene>
    <name evidence="3" type="ORF">D3227_28610</name>
    <name evidence="2" type="ORF">D3227_36290</name>
    <name evidence="1" type="ORF">D3227_40980</name>
</gene>
<dbReference type="EMBL" id="QZWZ01000062">
    <property type="protein sequence ID" value="RJT27384.1"/>
    <property type="molecule type" value="Genomic_DNA"/>
</dbReference>
<evidence type="ECO:0000313" key="4">
    <source>
        <dbReference type="Proteomes" id="UP000272706"/>
    </source>
</evidence>
<accession>A0A3A5K501</accession>
<organism evidence="2 4">
    <name type="scientific">Mesorhizobium waimense</name>
    <dbReference type="NCBI Taxonomy" id="1300307"/>
    <lineage>
        <taxon>Bacteria</taxon>
        <taxon>Pseudomonadati</taxon>
        <taxon>Pseudomonadota</taxon>
        <taxon>Alphaproteobacteria</taxon>
        <taxon>Hyphomicrobiales</taxon>
        <taxon>Phyllobacteriaceae</taxon>
        <taxon>Mesorhizobium</taxon>
    </lineage>
</organism>
<sequence>MHEVSTKIGGHQVMEEDEQKLRVRLVGR</sequence>
<reference evidence="2 4" key="1">
    <citation type="submission" date="2018-09" db="EMBL/GenBank/DDBJ databases">
        <title>Mesorhizobium carmichaelinearum sp. nov. isolated from Carmichaelinea spp. root nodules in New Zealand.</title>
        <authorList>
            <person name="De Meyer S.E."/>
        </authorList>
    </citation>
    <scope>NUCLEOTIDE SEQUENCE [LARGE SCALE GENOMIC DNA]</scope>
    <source>
        <strain evidence="2 4">ICMP19557</strain>
    </source>
</reference>
<dbReference type="AlphaFoldDB" id="A0A3A5K501"/>
<dbReference type="EMBL" id="QZWZ01000031">
    <property type="protein sequence ID" value="RJT31349.1"/>
    <property type="molecule type" value="Genomic_DNA"/>
</dbReference>
<keyword evidence="4" id="KW-1185">Reference proteome</keyword>
<evidence type="ECO:0000313" key="3">
    <source>
        <dbReference type="EMBL" id="RJT31349.1"/>
    </source>
</evidence>
<feature type="non-terminal residue" evidence="2">
    <location>
        <position position="28"/>
    </location>
</feature>
<comment type="caution">
    <text evidence="2">The sequence shown here is derived from an EMBL/GenBank/DDBJ whole genome shotgun (WGS) entry which is preliminary data.</text>
</comment>
<dbReference type="EMBL" id="QZWZ01000276">
    <property type="protein sequence ID" value="RJT14542.1"/>
    <property type="molecule type" value="Genomic_DNA"/>
</dbReference>
<proteinExistence type="predicted"/>
<name>A0A3A5K501_9HYPH</name>
<protein>
    <submittedName>
        <fullName evidence="2">Uncharacterized protein</fullName>
    </submittedName>
</protein>